<organism evidence="1 2">
    <name type="scientific">Cichorium intybus</name>
    <name type="common">Chicory</name>
    <dbReference type="NCBI Taxonomy" id="13427"/>
    <lineage>
        <taxon>Eukaryota</taxon>
        <taxon>Viridiplantae</taxon>
        <taxon>Streptophyta</taxon>
        <taxon>Embryophyta</taxon>
        <taxon>Tracheophyta</taxon>
        <taxon>Spermatophyta</taxon>
        <taxon>Magnoliopsida</taxon>
        <taxon>eudicotyledons</taxon>
        <taxon>Gunneridae</taxon>
        <taxon>Pentapetalae</taxon>
        <taxon>asterids</taxon>
        <taxon>campanulids</taxon>
        <taxon>Asterales</taxon>
        <taxon>Asteraceae</taxon>
        <taxon>Cichorioideae</taxon>
        <taxon>Cichorieae</taxon>
        <taxon>Cichoriinae</taxon>
        <taxon>Cichorium</taxon>
    </lineage>
</organism>
<sequence length="226" mass="24983">MSGRGNVTGRVREPEKDQRKDGWSEGNKENSTGEDRRGSESENEENGKKDTQVEDSVCVLKNGNGFDEFVDQNEAQKSLNEEVNKEVKCNGKETGGPKANSVEHPENFTTCNIREPPLIDIEVPADPSPLHSPLRSDGANTFHNVEKTNSAVEDSMGVGDDSPDCSCSDPQENDVNSLDLNSDPIETIEDQFLKHRNMDRKSKKAKFVTASLKFKDVIRANNSSKN</sequence>
<comment type="caution">
    <text evidence="1">The sequence shown here is derived from an EMBL/GenBank/DDBJ whole genome shotgun (WGS) entry which is preliminary data.</text>
</comment>
<proteinExistence type="predicted"/>
<protein>
    <submittedName>
        <fullName evidence="1">Uncharacterized protein</fullName>
    </submittedName>
</protein>
<dbReference type="EMBL" id="CM042009">
    <property type="protein sequence ID" value="KAI3790119.1"/>
    <property type="molecule type" value="Genomic_DNA"/>
</dbReference>
<evidence type="ECO:0000313" key="2">
    <source>
        <dbReference type="Proteomes" id="UP001055811"/>
    </source>
</evidence>
<accession>A0ACB9H2N1</accession>
<reference evidence="1 2" key="2">
    <citation type="journal article" date="2022" name="Mol. Ecol. Resour.">
        <title>The genomes of chicory, endive, great burdock and yacon provide insights into Asteraceae paleo-polyploidization history and plant inulin production.</title>
        <authorList>
            <person name="Fan W."/>
            <person name="Wang S."/>
            <person name="Wang H."/>
            <person name="Wang A."/>
            <person name="Jiang F."/>
            <person name="Liu H."/>
            <person name="Zhao H."/>
            <person name="Xu D."/>
            <person name="Zhang Y."/>
        </authorList>
    </citation>
    <scope>NUCLEOTIDE SEQUENCE [LARGE SCALE GENOMIC DNA]</scope>
    <source>
        <strain evidence="2">cv. Punajuju</strain>
        <tissue evidence="1">Leaves</tissue>
    </source>
</reference>
<name>A0ACB9H2N1_CICIN</name>
<evidence type="ECO:0000313" key="1">
    <source>
        <dbReference type="EMBL" id="KAI3790119.1"/>
    </source>
</evidence>
<keyword evidence="2" id="KW-1185">Reference proteome</keyword>
<reference evidence="2" key="1">
    <citation type="journal article" date="2022" name="Mol. Ecol. Resour.">
        <title>The genomes of chicory, endive, great burdock and yacon provide insights into Asteraceae palaeo-polyploidization history and plant inulin production.</title>
        <authorList>
            <person name="Fan W."/>
            <person name="Wang S."/>
            <person name="Wang H."/>
            <person name="Wang A."/>
            <person name="Jiang F."/>
            <person name="Liu H."/>
            <person name="Zhao H."/>
            <person name="Xu D."/>
            <person name="Zhang Y."/>
        </authorList>
    </citation>
    <scope>NUCLEOTIDE SEQUENCE [LARGE SCALE GENOMIC DNA]</scope>
    <source>
        <strain evidence="2">cv. Punajuju</strain>
    </source>
</reference>
<gene>
    <name evidence="1" type="ORF">L2E82_02935</name>
</gene>
<dbReference type="Proteomes" id="UP001055811">
    <property type="component" value="Linkage Group LG01"/>
</dbReference>